<feature type="compositionally biased region" description="Acidic residues" evidence="1">
    <location>
        <begin position="451"/>
        <end position="467"/>
    </location>
</feature>
<dbReference type="STRING" id="93625.A0A409XHI3"/>
<feature type="compositionally biased region" description="Basic and acidic residues" evidence="1">
    <location>
        <begin position="380"/>
        <end position="389"/>
    </location>
</feature>
<accession>A0A409XHI3</accession>
<feature type="region of interest" description="Disordered" evidence="1">
    <location>
        <begin position="628"/>
        <end position="705"/>
    </location>
</feature>
<sequence>MGHRKQDEWHDVIAGFESGSADVGSEEMAGGTAEELGFKAKEKAGVDATPVKKAHARPLSEQVLNMSRPKPMHEGSCVLSILDATTNDLAMLINNLDLQAMLSTPDMMHLRLSASIFPSPTPGSTLEKAKVHNNGSPTATTTKIKLAVKSSLSAKRVIKNSAVTRPDLVRQMSALSISLLRPYAQSRGYLAKIANNSVHAPITVAPTPSVGISSSASASSTKATAATIGNQASASLIKPAHISSPSSSVHVKNAITAAAASLVPTPPSAGMGIFRPHHKRTMTPALEPEQEVVLQSLCPARSRAKIDVVNGLLHLPAPSSLASGSDPQSRAEGENMRRFAGVLVPVPRKRARTLWARAMLPFLRQRARQQRGAFPCSRSQRGDQDRDQEQQTQTEYSIPISRATHCVLGLSGSMGGSDVSMYHDAELDEADEDADALDALRCILTAAGVNADEEEGADKEREGDESELTQLNESGGSDRRSSVEQLENAFRTPAKVDLLYDFGVDLGMEVRPVPALPVCLNVVGRESDESGGVQQEEEEEEGMSANRGNGDVESSSPGFYGFADSGSQLIDIQFPSLNTNTNTSTKSRIDEVLLQDTNKSQFDMFSASTSALRIVDVKTPSSLLKTAEISSGVGGDGPSPVVGRRKLASSTSSRTSDTSEGEPNTSFGFGELLLSGSSLSSSSLSKPKPKDTAKQTHIQPLPLSDIIPPPAHTRLLSGIDMGIDVDSYMLEGLEDNSMLKSIYAKIVAEQQQPAHPSAVSDSSTHVQWGMQLQCQASALGIELMQQKQRSKGGFEIYVDPSRLDPAARLYW</sequence>
<feature type="region of interest" description="Disordered" evidence="1">
    <location>
        <begin position="371"/>
        <end position="396"/>
    </location>
</feature>
<name>A0A409XHI3_PSICY</name>
<dbReference type="EMBL" id="NHYD01001678">
    <property type="protein sequence ID" value="PPQ90208.1"/>
    <property type="molecule type" value="Genomic_DNA"/>
</dbReference>
<comment type="caution">
    <text evidence="2">The sequence shown here is derived from an EMBL/GenBank/DDBJ whole genome shotgun (WGS) entry which is preliminary data.</text>
</comment>
<organism evidence="2 3">
    <name type="scientific">Psilocybe cyanescens</name>
    <dbReference type="NCBI Taxonomy" id="93625"/>
    <lineage>
        <taxon>Eukaryota</taxon>
        <taxon>Fungi</taxon>
        <taxon>Dikarya</taxon>
        <taxon>Basidiomycota</taxon>
        <taxon>Agaricomycotina</taxon>
        <taxon>Agaricomycetes</taxon>
        <taxon>Agaricomycetidae</taxon>
        <taxon>Agaricales</taxon>
        <taxon>Agaricineae</taxon>
        <taxon>Strophariaceae</taxon>
        <taxon>Psilocybe</taxon>
    </lineage>
</organism>
<dbReference type="Proteomes" id="UP000283269">
    <property type="component" value="Unassembled WGS sequence"/>
</dbReference>
<reference evidence="2 3" key="1">
    <citation type="journal article" date="2018" name="Evol. Lett.">
        <title>Horizontal gene cluster transfer increased hallucinogenic mushroom diversity.</title>
        <authorList>
            <person name="Reynolds H.T."/>
            <person name="Vijayakumar V."/>
            <person name="Gluck-Thaler E."/>
            <person name="Korotkin H.B."/>
            <person name="Matheny P.B."/>
            <person name="Slot J.C."/>
        </authorList>
    </citation>
    <scope>NUCLEOTIDE SEQUENCE [LARGE SCALE GENOMIC DNA]</scope>
    <source>
        <strain evidence="2 3">2631</strain>
    </source>
</reference>
<keyword evidence="3" id="KW-1185">Reference proteome</keyword>
<evidence type="ECO:0000313" key="2">
    <source>
        <dbReference type="EMBL" id="PPQ90208.1"/>
    </source>
</evidence>
<dbReference type="AlphaFoldDB" id="A0A409XHI3"/>
<evidence type="ECO:0000256" key="1">
    <source>
        <dbReference type="SAM" id="MobiDB-lite"/>
    </source>
</evidence>
<feature type="compositionally biased region" description="Low complexity" evidence="1">
    <location>
        <begin position="649"/>
        <end position="658"/>
    </location>
</feature>
<feature type="compositionally biased region" description="Low complexity" evidence="1">
    <location>
        <begin position="672"/>
        <end position="685"/>
    </location>
</feature>
<feature type="region of interest" description="Disordered" evidence="1">
    <location>
        <begin position="451"/>
        <end position="484"/>
    </location>
</feature>
<dbReference type="OrthoDB" id="2563277at2759"/>
<protein>
    <submittedName>
        <fullName evidence="2">Uncharacterized protein</fullName>
    </submittedName>
</protein>
<proteinExistence type="predicted"/>
<evidence type="ECO:0000313" key="3">
    <source>
        <dbReference type="Proteomes" id="UP000283269"/>
    </source>
</evidence>
<gene>
    <name evidence="2" type="ORF">CVT25_001698</name>
</gene>
<feature type="region of interest" description="Disordered" evidence="1">
    <location>
        <begin position="526"/>
        <end position="555"/>
    </location>
</feature>
<dbReference type="InParanoid" id="A0A409XHI3"/>